<dbReference type="Gene3D" id="1.10.287.950">
    <property type="entry name" value="Methyl-accepting chemotaxis protein"/>
    <property type="match status" value="1"/>
</dbReference>
<accession>A0ABW2UL26</accession>
<feature type="region of interest" description="Disordered" evidence="4">
    <location>
        <begin position="590"/>
        <end position="634"/>
    </location>
</feature>
<comment type="similarity">
    <text evidence="2">Belongs to the methyl-accepting chemotaxis (MCP) protein family.</text>
</comment>
<protein>
    <submittedName>
        <fullName evidence="8">Methyl-accepting chemotaxis protein</fullName>
    </submittedName>
</protein>
<evidence type="ECO:0000256" key="5">
    <source>
        <dbReference type="SAM" id="Phobius"/>
    </source>
</evidence>
<dbReference type="Pfam" id="PF00672">
    <property type="entry name" value="HAMP"/>
    <property type="match status" value="2"/>
</dbReference>
<dbReference type="SMART" id="SM00397">
    <property type="entry name" value="t_SNARE"/>
    <property type="match status" value="2"/>
</dbReference>
<dbReference type="SMART" id="SM00304">
    <property type="entry name" value="HAMP"/>
    <property type="match status" value="3"/>
</dbReference>
<dbReference type="InterPro" id="IPR003660">
    <property type="entry name" value="HAMP_dom"/>
</dbReference>
<name>A0ABW2UL26_9RHOB</name>
<dbReference type="InterPro" id="IPR051310">
    <property type="entry name" value="MCP_chemotaxis"/>
</dbReference>
<reference evidence="9" key="1">
    <citation type="journal article" date="2019" name="Int. J. Syst. Evol. Microbiol.">
        <title>The Global Catalogue of Microorganisms (GCM) 10K type strain sequencing project: providing services to taxonomists for standard genome sequencing and annotation.</title>
        <authorList>
            <consortium name="The Broad Institute Genomics Platform"/>
            <consortium name="The Broad Institute Genome Sequencing Center for Infectious Disease"/>
            <person name="Wu L."/>
            <person name="Ma J."/>
        </authorList>
    </citation>
    <scope>NUCLEOTIDE SEQUENCE [LARGE SCALE GENOMIC DNA]</scope>
    <source>
        <strain evidence="9">CGMCC 1.12750</strain>
    </source>
</reference>
<evidence type="ECO:0000259" key="7">
    <source>
        <dbReference type="PROSITE" id="PS50885"/>
    </source>
</evidence>
<feature type="transmembrane region" description="Helical" evidence="5">
    <location>
        <begin position="198"/>
        <end position="221"/>
    </location>
</feature>
<keyword evidence="5" id="KW-0812">Transmembrane</keyword>
<dbReference type="SUPFAM" id="SSF58104">
    <property type="entry name" value="Methyl-accepting chemotaxis protein (MCP) signaling domain"/>
    <property type="match status" value="1"/>
</dbReference>
<feature type="domain" description="HAMP" evidence="7">
    <location>
        <begin position="222"/>
        <end position="275"/>
    </location>
</feature>
<dbReference type="SUPFAM" id="SSF158472">
    <property type="entry name" value="HAMP domain-like"/>
    <property type="match status" value="1"/>
</dbReference>
<dbReference type="CDD" id="cd11386">
    <property type="entry name" value="MCP_signal"/>
    <property type="match status" value="1"/>
</dbReference>
<gene>
    <name evidence="8" type="ORF">ACFQXB_10630</name>
</gene>
<keyword evidence="9" id="KW-1185">Reference proteome</keyword>
<dbReference type="InterPro" id="IPR004089">
    <property type="entry name" value="MCPsignal_dom"/>
</dbReference>
<dbReference type="SMART" id="SM00283">
    <property type="entry name" value="MA"/>
    <property type="match status" value="1"/>
</dbReference>
<dbReference type="EMBL" id="JBHTFQ010000005">
    <property type="protein sequence ID" value="MFC7704648.1"/>
    <property type="molecule type" value="Genomic_DNA"/>
</dbReference>
<dbReference type="InterPro" id="IPR000727">
    <property type="entry name" value="T_SNARE_dom"/>
</dbReference>
<evidence type="ECO:0000256" key="2">
    <source>
        <dbReference type="ARBA" id="ARBA00029447"/>
    </source>
</evidence>
<evidence type="ECO:0000313" key="9">
    <source>
        <dbReference type="Proteomes" id="UP001596516"/>
    </source>
</evidence>
<feature type="compositionally biased region" description="Low complexity" evidence="4">
    <location>
        <begin position="593"/>
        <end position="606"/>
    </location>
</feature>
<feature type="domain" description="Methyl-accepting transducer" evidence="6">
    <location>
        <begin position="346"/>
        <end position="575"/>
    </location>
</feature>
<dbReference type="Proteomes" id="UP001596516">
    <property type="component" value="Unassembled WGS sequence"/>
</dbReference>
<evidence type="ECO:0000259" key="6">
    <source>
        <dbReference type="PROSITE" id="PS50111"/>
    </source>
</evidence>
<evidence type="ECO:0000256" key="4">
    <source>
        <dbReference type="SAM" id="MobiDB-lite"/>
    </source>
</evidence>
<evidence type="ECO:0000256" key="3">
    <source>
        <dbReference type="PROSITE-ProRule" id="PRU00284"/>
    </source>
</evidence>
<dbReference type="PANTHER" id="PTHR43531">
    <property type="entry name" value="PROTEIN ICFG"/>
    <property type="match status" value="1"/>
</dbReference>
<feature type="domain" description="HAMP" evidence="7">
    <location>
        <begin position="285"/>
        <end position="341"/>
    </location>
</feature>
<dbReference type="Pfam" id="PF17201">
    <property type="entry name" value="Cache_3-Cache_2"/>
    <property type="match status" value="1"/>
</dbReference>
<dbReference type="SUPFAM" id="SSF103190">
    <property type="entry name" value="Sensory domain-like"/>
    <property type="match status" value="1"/>
</dbReference>
<dbReference type="PROSITE" id="PS50111">
    <property type="entry name" value="CHEMOTAXIS_TRANSDUC_2"/>
    <property type="match status" value="1"/>
</dbReference>
<organism evidence="8 9">
    <name type="scientific">Plastorhodobacter daqingensis</name>
    <dbReference type="NCBI Taxonomy" id="1387281"/>
    <lineage>
        <taxon>Bacteria</taxon>
        <taxon>Pseudomonadati</taxon>
        <taxon>Pseudomonadota</taxon>
        <taxon>Alphaproteobacteria</taxon>
        <taxon>Rhodobacterales</taxon>
        <taxon>Paracoccaceae</taxon>
        <taxon>Plastorhodobacter</taxon>
    </lineage>
</organism>
<dbReference type="RefSeq" id="WP_377403192.1">
    <property type="nucleotide sequence ID" value="NZ_JBHTFQ010000005.1"/>
</dbReference>
<dbReference type="PROSITE" id="PS50885">
    <property type="entry name" value="HAMP"/>
    <property type="match status" value="2"/>
</dbReference>
<dbReference type="InterPro" id="IPR033462">
    <property type="entry name" value="Cache_3-Cache_2"/>
</dbReference>
<keyword evidence="5" id="KW-0472">Membrane</keyword>
<comment type="caution">
    <text evidence="8">The sequence shown here is derived from an EMBL/GenBank/DDBJ whole genome shotgun (WGS) entry which is preliminary data.</text>
</comment>
<keyword evidence="1" id="KW-0145">Chemotaxis</keyword>
<evidence type="ECO:0000256" key="1">
    <source>
        <dbReference type="ARBA" id="ARBA00022500"/>
    </source>
</evidence>
<dbReference type="PANTHER" id="PTHR43531:SF11">
    <property type="entry name" value="METHYL-ACCEPTING CHEMOTAXIS PROTEIN 3"/>
    <property type="match status" value="1"/>
</dbReference>
<feature type="transmembrane region" description="Helical" evidence="5">
    <location>
        <begin position="14"/>
        <end position="33"/>
    </location>
</feature>
<proteinExistence type="inferred from homology"/>
<dbReference type="CDD" id="cd06225">
    <property type="entry name" value="HAMP"/>
    <property type="match status" value="2"/>
</dbReference>
<sequence length="634" mass="67166">MKRLATSVSLAQKLVAMISVLILLVAGALTMILERTQRDQLLDKTLEIQQMSLRVLATMMSQNLDGLSFRITPDGSLADVIWEELPEFASHELIDLVGQNTGTTATLFGWDSAQGEFVRLTTNIKAADGSRAVGTVLGKNGAVHPVMLRGETFRGQATILGTDYITIYEPIMNPAGEVRGIFYVGVSRASVDAALRESFIAATALSLVFVVLASALAWFAVKHLTSPLRALGSAITSIAAKRYDTDVPATDHPDEIGAIARNLERFRDQLAEADRLAQHASTRQHEQERVVRDLTAALERLARGDLTGRIESHPSDPFPADYEQLRATFNALAESLNDMVTSITESAQGVRSGAGEIAQVAQDLSSRAETQAATLEQSAAALNQLTESVRATAGKASQADRATTENRGQAEVGRSVVREAVSAMRQIEKSSEQITRIIGVIDDISFQTNLLALNAGVEAARAGEAGRGFAVVASEVRALAQRASGSAKEIKALISESSQQVAEGSALVSRTGESLEDILGRVSEVSALVSEIAAAATEQAKGLAEINTGINQIDVVTQQNAAVAEESTAAASSLMSEAEQLTQALSGFRTMGSARATPRSATATAPRPRPPEPDRPSAPRRAKAAGGGGGWEEF</sequence>
<dbReference type="Gene3D" id="6.10.340.10">
    <property type="match status" value="1"/>
</dbReference>
<keyword evidence="3" id="KW-0807">Transducer</keyword>
<dbReference type="Pfam" id="PF00015">
    <property type="entry name" value="MCPsignal"/>
    <property type="match status" value="1"/>
</dbReference>
<feature type="compositionally biased region" description="Gly residues" evidence="4">
    <location>
        <begin position="625"/>
        <end position="634"/>
    </location>
</feature>
<keyword evidence="5" id="KW-1133">Transmembrane helix</keyword>
<dbReference type="InterPro" id="IPR029151">
    <property type="entry name" value="Sensor-like_sf"/>
</dbReference>
<evidence type="ECO:0000313" key="8">
    <source>
        <dbReference type="EMBL" id="MFC7704648.1"/>
    </source>
</evidence>